<dbReference type="InterPro" id="IPR001611">
    <property type="entry name" value="Leu-rich_rpt"/>
</dbReference>
<dbReference type="SMART" id="SM00364">
    <property type="entry name" value="LRR_BAC"/>
    <property type="match status" value="4"/>
</dbReference>
<evidence type="ECO:0000256" key="2">
    <source>
        <dbReference type="ARBA" id="ARBA00022737"/>
    </source>
</evidence>
<dbReference type="PANTHER" id="PTHR15454">
    <property type="entry name" value="NISCHARIN RELATED"/>
    <property type="match status" value="1"/>
</dbReference>
<name>G0UBM9_TRYVY</name>
<dbReference type="SUPFAM" id="SSF52058">
    <property type="entry name" value="L domain-like"/>
    <property type="match status" value="1"/>
</dbReference>
<evidence type="ECO:0000256" key="1">
    <source>
        <dbReference type="ARBA" id="ARBA00022614"/>
    </source>
</evidence>
<dbReference type="InterPro" id="IPR032675">
    <property type="entry name" value="LRR_dom_sf"/>
</dbReference>
<sequence length="593" mass="63082">MGETDMAARQMSIDLSHKNLTEFDSSAFSTERDREILRSIAQLNLSHNSISSIEGLGWLSSLTTLDLSHNYIHSLSTGLPPLLRQLNVAFNILRGLEGIKALTKLEVLVASNNQLTGLLGLPPALRILDVSGNQIASLVGLETCGTLEELRVRRNMIESVEALGALSALNSLRTLTLAGNPVISTCQGLSAARALLTASVEATDLPSSVDAKPAVVIGAFDLQNATRDTAPHSPAQLTGAEVPSQAVSSSTNSLPQSSQSDVAVAVTLCDETPHALHQAHEGSGASVRKDGGGNVKAQEILFLDTVEDVEVMPVPSTYNGPPSCQTAYSSVNVSQETVDPQLSPWRSARDVEQGASKSCERARMDVNLQHLQAALNDCQEVCRSCEVEKEALRLRIEELEAITLQQTAINSMFAQRFEEIQDKLSALTEYTRSLTRSGYLDVVERGMCGKGDAPQPLSGGQEMGKSSGLPNAPNKRTAIRDGVVDSIAGQEHRNTEGAPSLETRAEIRREARSLAEFFMSIVPGAAGDQSLPGTEAQRSDNSVNVSGGSSRMGQSLSSAADASGASSASRPPRPVRTVSFNGVEQKPALPKRR</sequence>
<feature type="region of interest" description="Disordered" evidence="3">
    <location>
        <begin position="450"/>
        <end position="476"/>
    </location>
</feature>
<dbReference type="PANTHER" id="PTHR15454:SF56">
    <property type="entry name" value="PROTEIN PHOSPHATASE 1 REGULATORY SUBUNIT 7-RELATED"/>
    <property type="match status" value="1"/>
</dbReference>
<dbReference type="PROSITE" id="PS51450">
    <property type="entry name" value="LRR"/>
    <property type="match status" value="3"/>
</dbReference>
<dbReference type="SMART" id="SM00369">
    <property type="entry name" value="LRR_TYP"/>
    <property type="match status" value="4"/>
</dbReference>
<gene>
    <name evidence="4" type="ORF">TVY486_1107100</name>
</gene>
<feature type="compositionally biased region" description="Low complexity" evidence="3">
    <location>
        <begin position="539"/>
        <end position="569"/>
    </location>
</feature>
<dbReference type="Gene3D" id="3.80.10.10">
    <property type="entry name" value="Ribonuclease Inhibitor"/>
    <property type="match status" value="2"/>
</dbReference>
<organism evidence="4">
    <name type="scientific">Trypanosoma vivax (strain Y486)</name>
    <dbReference type="NCBI Taxonomy" id="1055687"/>
    <lineage>
        <taxon>Eukaryota</taxon>
        <taxon>Discoba</taxon>
        <taxon>Euglenozoa</taxon>
        <taxon>Kinetoplastea</taxon>
        <taxon>Metakinetoplastina</taxon>
        <taxon>Trypanosomatida</taxon>
        <taxon>Trypanosomatidae</taxon>
        <taxon>Trypanosoma</taxon>
        <taxon>Duttonella</taxon>
    </lineage>
</organism>
<dbReference type="VEuPathDB" id="TriTrypDB:TvY486_1107100"/>
<feature type="region of interest" description="Disordered" evidence="3">
    <location>
        <begin position="526"/>
        <end position="593"/>
    </location>
</feature>
<feature type="region of interest" description="Disordered" evidence="3">
    <location>
        <begin position="227"/>
        <end position="258"/>
    </location>
</feature>
<reference evidence="4" key="1">
    <citation type="journal article" date="2012" name="Proc. Natl. Acad. Sci. U.S.A.">
        <title>Antigenic diversity is generated by distinct evolutionary mechanisms in African trypanosome species.</title>
        <authorList>
            <person name="Jackson A.P."/>
            <person name="Berry A."/>
            <person name="Aslett M."/>
            <person name="Allison H.C."/>
            <person name="Burton P."/>
            <person name="Vavrova-Anderson J."/>
            <person name="Brown R."/>
            <person name="Browne H."/>
            <person name="Corton N."/>
            <person name="Hauser H."/>
            <person name="Gamble J."/>
            <person name="Gilderthorp R."/>
            <person name="Marcello L."/>
            <person name="McQuillan J."/>
            <person name="Otto T.D."/>
            <person name="Quail M.A."/>
            <person name="Sanders M.J."/>
            <person name="van Tonder A."/>
            <person name="Ginger M.L."/>
            <person name="Field M.C."/>
            <person name="Barry J.D."/>
            <person name="Hertz-Fowler C."/>
            <person name="Berriman M."/>
        </authorList>
    </citation>
    <scope>NUCLEOTIDE SEQUENCE</scope>
    <source>
        <strain evidence="4">Y486</strain>
    </source>
</reference>
<accession>G0UBM9</accession>
<protein>
    <recommendedName>
        <fullName evidence="5">Leucine-rich repeat protein (LRRP)</fullName>
    </recommendedName>
</protein>
<dbReference type="Pfam" id="PF00560">
    <property type="entry name" value="LRR_1"/>
    <property type="match status" value="1"/>
</dbReference>
<proteinExistence type="predicted"/>
<keyword evidence="1" id="KW-0433">Leucine-rich repeat</keyword>
<dbReference type="AlphaFoldDB" id="G0UBM9"/>
<evidence type="ECO:0000256" key="3">
    <source>
        <dbReference type="SAM" id="MobiDB-lite"/>
    </source>
</evidence>
<dbReference type="EMBL" id="HE573027">
    <property type="protein sequence ID" value="CCC53226.1"/>
    <property type="molecule type" value="Genomic_DNA"/>
</dbReference>
<dbReference type="GO" id="GO:0005737">
    <property type="term" value="C:cytoplasm"/>
    <property type="evidence" value="ECO:0007669"/>
    <property type="project" value="TreeGrafter"/>
</dbReference>
<evidence type="ECO:0000313" key="4">
    <source>
        <dbReference type="EMBL" id="CCC53226.1"/>
    </source>
</evidence>
<feature type="compositionally biased region" description="Low complexity" evidence="3">
    <location>
        <begin position="248"/>
        <end position="258"/>
    </location>
</feature>
<keyword evidence="2" id="KW-0677">Repeat</keyword>
<dbReference type="InterPro" id="IPR003591">
    <property type="entry name" value="Leu-rich_rpt_typical-subtyp"/>
</dbReference>
<dbReference type="OMA" id="CINANAE"/>
<evidence type="ECO:0008006" key="5">
    <source>
        <dbReference type="Google" id="ProtNLM"/>
    </source>
</evidence>